<protein>
    <submittedName>
        <fullName evidence="6">Phosphofurin acidic cluster sorting protein 2-like</fullName>
    </submittedName>
</protein>
<dbReference type="Ensembl" id="ENSGWIT00000035219.1">
    <property type="protein sequence ID" value="ENSGWIP00000032351.1"/>
    <property type="gene ID" value="ENSGWIG00000016664.1"/>
</dbReference>
<keyword evidence="7" id="KW-1185">Reference proteome</keyword>
<reference evidence="6" key="3">
    <citation type="submission" date="2025-09" db="UniProtKB">
        <authorList>
            <consortium name="Ensembl"/>
        </authorList>
    </citation>
    <scope>IDENTIFICATION</scope>
</reference>
<evidence type="ECO:0000256" key="1">
    <source>
        <dbReference type="ARBA" id="ARBA00008590"/>
    </source>
</evidence>
<dbReference type="InterPro" id="IPR057541">
    <property type="entry name" value="PACS1/2_N"/>
</dbReference>
<evidence type="ECO:0000313" key="6">
    <source>
        <dbReference type="Ensembl" id="ENSGWIP00000032351.1"/>
    </source>
</evidence>
<feature type="region of interest" description="Disordered" evidence="3">
    <location>
        <begin position="696"/>
        <end position="734"/>
    </location>
</feature>
<evidence type="ECO:0000256" key="2">
    <source>
        <dbReference type="ARBA" id="ARBA00022553"/>
    </source>
</evidence>
<evidence type="ECO:0000313" key="7">
    <source>
        <dbReference type="Proteomes" id="UP000694680"/>
    </source>
</evidence>
<keyword evidence="2" id="KW-0597">Phosphoprotein</keyword>
<feature type="compositionally biased region" description="Acidic residues" evidence="3">
    <location>
        <begin position="226"/>
        <end position="242"/>
    </location>
</feature>
<name>A0A8C5GN25_GOUWI</name>
<feature type="region of interest" description="Disordered" evidence="3">
    <location>
        <begin position="389"/>
        <end position="472"/>
    </location>
</feature>
<sequence length="885" mass="97606">MMAAAVERGGVRASFLNPSSGGGGGPAPTPLPTAALAGAVVLGSGSGSGSMPVPMNLFATWEIDRSSPSCVPRLCSLTLKKLVVLKELDKELNSLSIAVKIQGSKRLLRSNEYVLPPSGLMETDLELTFSLQYPHFLKRDANRLQIMLQRRKRYKNRTILGYKTLAVGVINMAEVMQHPTDGGQILGLHSNVKEAPVRVAEISVFSLSSQPIDHEDGSDRSPDMDNYSEDDDDSYSSEQEASDDAVHGQLSCLFICDSPIYKGNNNNIVSSPLQQPNFKQKFVALLKRFKVTDEVSCRKIFSSVSEDLDLLYDSLEVYNQSDSGPEMEDNESVLSTPKPKLKPFFEGMSHSSSQTEIGSIHSQKSQQRELSCPVLFFLFDDSSLSSLSLFQEPDTDESPPGQGEVSSWDVNTERITTTVGKLCKTESQNHMSPSKAENRLQRRPRSTSMKDRQNSKAQSDRTSSMESECSPDSRLIVPRKSVYDQLNQILISDERLPESIILINTMEWQGQYVAELLNEQGQPIVSTCSAADVQAAFNTIVTRIQRFCNCNAQTPPTMKVAVAGDQSYLSTILRFFVEQLANKTPDWLSYIRFLVIPIGSHPLAKYVASFDSRFNSIFMDTAWRELFCRTERPASDNIDVAGRVVQYLIGANVSHQFPISEAMLTYKQKSLKMSAVLLVPEVLCVQCAVDSDDAMGGNPSILSSPTPPSAGPYGKEIGGTPPQSPSVSTALSGAGSPCSGSEVMGLQVDYWTWQCPEKKKEGEKRDVGLKNTLKSNFRSLQVSRLPCGGELTPPPSMAMTVVTKEKNKKVIFLSKKPREKELDSKSQVIDGISRLICTAKHQHTMLRVTIDGVEWNDVKFFQLAAQWPTHVKHFPVGIFGYTKPV</sequence>
<organism evidence="6 7">
    <name type="scientific">Gouania willdenowi</name>
    <name type="common">Blunt-snouted clingfish</name>
    <name type="synonym">Lepadogaster willdenowi</name>
    <dbReference type="NCBI Taxonomy" id="441366"/>
    <lineage>
        <taxon>Eukaryota</taxon>
        <taxon>Metazoa</taxon>
        <taxon>Chordata</taxon>
        <taxon>Craniata</taxon>
        <taxon>Vertebrata</taxon>
        <taxon>Euteleostomi</taxon>
        <taxon>Actinopterygii</taxon>
        <taxon>Neopterygii</taxon>
        <taxon>Teleostei</taxon>
        <taxon>Neoteleostei</taxon>
        <taxon>Acanthomorphata</taxon>
        <taxon>Ovalentaria</taxon>
        <taxon>Blenniimorphae</taxon>
        <taxon>Blenniiformes</taxon>
        <taxon>Gobiesocoidei</taxon>
        <taxon>Gobiesocidae</taxon>
        <taxon>Gobiesocinae</taxon>
        <taxon>Gouania</taxon>
    </lineage>
</organism>
<dbReference type="GO" id="GO:0044325">
    <property type="term" value="F:transmembrane transporter binding"/>
    <property type="evidence" value="ECO:0007669"/>
    <property type="project" value="TreeGrafter"/>
</dbReference>
<evidence type="ECO:0000259" key="5">
    <source>
        <dbReference type="Pfam" id="PF25332"/>
    </source>
</evidence>
<dbReference type="AlphaFoldDB" id="A0A8C5GN25"/>
<feature type="domain" description="Phosphofurin acidic cluster sorting protein 1/2 N-terminal C2" evidence="5">
    <location>
        <begin position="53"/>
        <end position="185"/>
    </location>
</feature>
<feature type="compositionally biased region" description="Polar residues" evidence="3">
    <location>
        <begin position="455"/>
        <end position="467"/>
    </location>
</feature>
<dbReference type="Pfam" id="PF10254">
    <property type="entry name" value="Pacs-1"/>
    <property type="match status" value="1"/>
</dbReference>
<proteinExistence type="inferred from homology"/>
<feature type="region of interest" description="Disordered" evidence="3">
    <location>
        <begin position="210"/>
        <end position="242"/>
    </location>
</feature>
<dbReference type="InterPro" id="IPR019381">
    <property type="entry name" value="PACS1/2_C"/>
</dbReference>
<dbReference type="GO" id="GO:0072659">
    <property type="term" value="P:protein localization to plasma membrane"/>
    <property type="evidence" value="ECO:0007669"/>
    <property type="project" value="TreeGrafter"/>
</dbReference>
<feature type="domain" description="Phosphofurin acidic cluster sorting protein 1/2 C-terminal" evidence="4">
    <location>
        <begin position="482"/>
        <end position="881"/>
    </location>
</feature>
<dbReference type="PANTHER" id="PTHR13280:SF14">
    <property type="entry name" value="PHOSPHOFURIN ACIDIC CLUSTER SORTING PROTEIN 1"/>
    <property type="match status" value="1"/>
</dbReference>
<feature type="compositionally biased region" description="Polar residues" evidence="3">
    <location>
        <begin position="404"/>
        <end position="432"/>
    </location>
</feature>
<evidence type="ECO:0000259" key="4">
    <source>
        <dbReference type="Pfam" id="PF10254"/>
    </source>
</evidence>
<dbReference type="Pfam" id="PF25332">
    <property type="entry name" value="C2_PACS_N"/>
    <property type="match status" value="1"/>
</dbReference>
<dbReference type="PANTHER" id="PTHR13280">
    <property type="entry name" value="PHOSPHOFURIN ACIDIC CLUSTER SORTING PROTEIN"/>
    <property type="match status" value="1"/>
</dbReference>
<dbReference type="Proteomes" id="UP000694680">
    <property type="component" value="Chromosome 15"/>
</dbReference>
<reference evidence="6" key="1">
    <citation type="submission" date="2020-06" db="EMBL/GenBank/DDBJ databases">
        <authorList>
            <consortium name="Wellcome Sanger Institute Data Sharing"/>
        </authorList>
    </citation>
    <scope>NUCLEOTIDE SEQUENCE [LARGE SCALE GENOMIC DNA]</scope>
</reference>
<comment type="similarity">
    <text evidence="1">Belongs to the PACS family.</text>
</comment>
<gene>
    <name evidence="6" type="primary">zmp:0000000755</name>
</gene>
<reference evidence="6" key="2">
    <citation type="submission" date="2025-08" db="UniProtKB">
        <authorList>
            <consortium name="Ensembl"/>
        </authorList>
    </citation>
    <scope>IDENTIFICATION</scope>
</reference>
<evidence type="ECO:0000256" key="3">
    <source>
        <dbReference type="SAM" id="MobiDB-lite"/>
    </source>
</evidence>
<accession>A0A8C5GN25</accession>
<feature type="compositionally biased region" description="Basic and acidic residues" evidence="3">
    <location>
        <begin position="212"/>
        <end position="223"/>
    </location>
</feature>